<dbReference type="Pfam" id="PF09855">
    <property type="entry name" value="Zn_ribbon_13"/>
    <property type="match status" value="1"/>
</dbReference>
<name>A0ABW5EFQ1_9GAMM</name>
<dbReference type="EMBL" id="JBHUJD010000031">
    <property type="protein sequence ID" value="MFD2312174.1"/>
    <property type="molecule type" value="Genomic_DNA"/>
</dbReference>
<reference evidence="2" key="1">
    <citation type="journal article" date="2019" name="Int. J. Syst. Evol. Microbiol.">
        <title>The Global Catalogue of Microorganisms (GCM) 10K type strain sequencing project: providing services to taxonomists for standard genome sequencing and annotation.</title>
        <authorList>
            <consortium name="The Broad Institute Genomics Platform"/>
            <consortium name="The Broad Institute Genome Sequencing Center for Infectious Disease"/>
            <person name="Wu L."/>
            <person name="Ma J."/>
        </authorList>
    </citation>
    <scope>NUCLEOTIDE SEQUENCE [LARGE SCALE GENOMIC DNA]</scope>
    <source>
        <strain evidence="2">KCTC 12848</strain>
    </source>
</reference>
<keyword evidence="2" id="KW-1185">Reference proteome</keyword>
<accession>A0ABW5EFQ1</accession>
<dbReference type="InterPro" id="IPR018652">
    <property type="entry name" value="DUF2082_NA-bd_Znr"/>
</dbReference>
<dbReference type="RefSeq" id="WP_265723357.1">
    <property type="nucleotide sequence ID" value="NZ_JAPIVK010000047.1"/>
</dbReference>
<proteinExistence type="predicted"/>
<evidence type="ECO:0000313" key="2">
    <source>
        <dbReference type="Proteomes" id="UP001597425"/>
    </source>
</evidence>
<evidence type="ECO:0000313" key="1">
    <source>
        <dbReference type="EMBL" id="MFD2312174.1"/>
    </source>
</evidence>
<gene>
    <name evidence="1" type="ORF">ACFSKX_17270</name>
</gene>
<protein>
    <submittedName>
        <fullName evidence="1">Zinc ribbon domain-containing protein</fullName>
    </submittedName>
</protein>
<dbReference type="Proteomes" id="UP001597425">
    <property type="component" value="Unassembled WGS sequence"/>
</dbReference>
<sequence length="122" mass="14068">MKIDYSKYTREELEQAYSTINVSEHPERFSEIKKWIEIRDSEPQENPNPALRVSGNVKHTCMKCGHDNYDLGEFHAAGSGLAKFFDIQTSKFTTVSCRKCSYTEVYRCSKDRISDVLDIFVG</sequence>
<organism evidence="1 2">
    <name type="scientific">Microbulbifer halophilus</name>
    <dbReference type="NCBI Taxonomy" id="453963"/>
    <lineage>
        <taxon>Bacteria</taxon>
        <taxon>Pseudomonadati</taxon>
        <taxon>Pseudomonadota</taxon>
        <taxon>Gammaproteobacteria</taxon>
        <taxon>Cellvibrionales</taxon>
        <taxon>Microbulbiferaceae</taxon>
        <taxon>Microbulbifer</taxon>
    </lineage>
</organism>
<comment type="caution">
    <text evidence="1">The sequence shown here is derived from an EMBL/GenBank/DDBJ whole genome shotgun (WGS) entry which is preliminary data.</text>
</comment>